<evidence type="ECO:0000256" key="10">
    <source>
        <dbReference type="SAM" id="Coils"/>
    </source>
</evidence>
<protein>
    <recommendedName>
        <fullName evidence="12">Membrane insertase YidC/Oxa/ALB C-terminal domain-containing protein</fullName>
    </recommendedName>
</protein>
<keyword evidence="6" id="KW-1133">Transmembrane helix</keyword>
<dbReference type="AlphaFoldDB" id="A0AAD6MRJ8"/>
<dbReference type="CDD" id="cd20069">
    <property type="entry name" value="5TM_Oxa1-like"/>
    <property type="match status" value="1"/>
</dbReference>
<evidence type="ECO:0000256" key="4">
    <source>
        <dbReference type="ARBA" id="ARBA00022792"/>
    </source>
</evidence>
<dbReference type="EMBL" id="JAQJAN010000019">
    <property type="protein sequence ID" value="KAJ5708983.1"/>
    <property type="molecule type" value="Genomic_DNA"/>
</dbReference>
<organism evidence="13 14">
    <name type="scientific">Penicillium malachiteum</name>
    <dbReference type="NCBI Taxonomy" id="1324776"/>
    <lineage>
        <taxon>Eukaryota</taxon>
        <taxon>Fungi</taxon>
        <taxon>Dikarya</taxon>
        <taxon>Ascomycota</taxon>
        <taxon>Pezizomycotina</taxon>
        <taxon>Eurotiomycetes</taxon>
        <taxon>Eurotiomycetidae</taxon>
        <taxon>Eurotiales</taxon>
        <taxon>Aspergillaceae</taxon>
        <taxon>Penicillium</taxon>
    </lineage>
</organism>
<feature type="coiled-coil region" evidence="10">
    <location>
        <begin position="179"/>
        <end position="208"/>
    </location>
</feature>
<dbReference type="GO" id="GO:0032979">
    <property type="term" value="P:protein insertion into mitochondrial inner membrane from matrix"/>
    <property type="evidence" value="ECO:0007669"/>
    <property type="project" value="TreeGrafter"/>
</dbReference>
<evidence type="ECO:0000313" key="14">
    <source>
        <dbReference type="Proteomes" id="UP001215712"/>
    </source>
</evidence>
<name>A0AAD6MRJ8_9EURO</name>
<feature type="compositionally biased region" description="Basic and acidic residues" evidence="11">
    <location>
        <begin position="458"/>
        <end position="470"/>
    </location>
</feature>
<dbReference type="Pfam" id="PF02096">
    <property type="entry name" value="60KD_IMP"/>
    <property type="match status" value="1"/>
</dbReference>
<feature type="domain" description="Membrane insertase YidC/Oxa/ALB C-terminal" evidence="12">
    <location>
        <begin position="140"/>
        <end position="335"/>
    </location>
</feature>
<dbReference type="GO" id="GO:0005743">
    <property type="term" value="C:mitochondrial inner membrane"/>
    <property type="evidence" value="ECO:0007669"/>
    <property type="project" value="UniProtKB-SubCell"/>
</dbReference>
<comment type="subcellular location">
    <subcellularLocation>
        <location evidence="9">Membrane</location>
        <topology evidence="9">Multi-pass membrane protein</topology>
    </subcellularLocation>
    <subcellularLocation>
        <location evidence="1">Mitochondrion inner membrane</location>
        <topology evidence="1">Multi-pass membrane protein</topology>
    </subcellularLocation>
</comment>
<comment type="similarity">
    <text evidence="2 9">Belongs to the OXA1/ALB3/YidC family.</text>
</comment>
<keyword evidence="14" id="KW-1185">Reference proteome</keyword>
<keyword evidence="10" id="KW-0175">Coiled coil</keyword>
<evidence type="ECO:0000256" key="6">
    <source>
        <dbReference type="ARBA" id="ARBA00022989"/>
    </source>
</evidence>
<sequence length="498" mass="54810">MGVNGLQGASMATAFARQRLAAFPRSTRSISTFRTQRVRIAGPGASLTPGFSATASRWTIPAIAGPAAVRFNSTSPTSVSTPEAAPGELPNIDDLSSIDISKIPEHIGYLKELGLDFGWGPSAFMQWTLEHIHLGLGLPWWASVVSLGLLVRLALLKPSIDASNVAAQNHNLKPLMSPLREKLMQAAKVNNQLEIARARAEIKNLNAEHGIKVWKSFVPMIQIPLGFGMFRTIRGMTTLPVPALLDEQALWLTDLTVADPYFILPAISGFCLYHTFKKGGEAGMTDLFSTSAGKSILLGLPAISFLFMMWMPSALQLYFAATGAWALGQAHVVNNKSFRRFMNLEIAQKTSDSTTALDDSLSQLQRSLQEDRQRRLQQAKEQLASTVAPEHQSFIDRWLKAGKDHAKEVGSDITTKMKEMTGAAPTTNADGTPGAAPRLTDAQRKAALQEEEAQSAWDKQERERRNEERRRAHMQTMKNEMERAKSSFAKQQKSSRRS</sequence>
<evidence type="ECO:0000259" key="12">
    <source>
        <dbReference type="Pfam" id="PF02096"/>
    </source>
</evidence>
<dbReference type="PANTHER" id="PTHR12428">
    <property type="entry name" value="OXA1"/>
    <property type="match status" value="1"/>
</dbReference>
<evidence type="ECO:0000256" key="5">
    <source>
        <dbReference type="ARBA" id="ARBA00022946"/>
    </source>
</evidence>
<dbReference type="Proteomes" id="UP001215712">
    <property type="component" value="Unassembled WGS sequence"/>
</dbReference>
<reference evidence="13" key="2">
    <citation type="submission" date="2023-01" db="EMBL/GenBank/DDBJ databases">
        <authorList>
            <person name="Petersen C."/>
        </authorList>
    </citation>
    <scope>NUCLEOTIDE SEQUENCE</scope>
    <source>
        <strain evidence="13">IBT 17514</strain>
    </source>
</reference>
<evidence type="ECO:0000256" key="7">
    <source>
        <dbReference type="ARBA" id="ARBA00023128"/>
    </source>
</evidence>
<evidence type="ECO:0000256" key="2">
    <source>
        <dbReference type="ARBA" id="ARBA00009877"/>
    </source>
</evidence>
<reference evidence="13" key="1">
    <citation type="journal article" date="2023" name="IMA Fungus">
        <title>Comparative genomic study of the Penicillium genus elucidates a diverse pangenome and 15 lateral gene transfer events.</title>
        <authorList>
            <person name="Petersen C."/>
            <person name="Sorensen T."/>
            <person name="Nielsen M.R."/>
            <person name="Sondergaard T.E."/>
            <person name="Sorensen J.L."/>
            <person name="Fitzpatrick D.A."/>
            <person name="Frisvad J.C."/>
            <person name="Nielsen K.L."/>
        </authorList>
    </citation>
    <scope>NUCLEOTIDE SEQUENCE</scope>
    <source>
        <strain evidence="13">IBT 17514</strain>
    </source>
</reference>
<dbReference type="InterPro" id="IPR028055">
    <property type="entry name" value="YidC/Oxa/ALB_C"/>
</dbReference>
<dbReference type="InterPro" id="IPR001708">
    <property type="entry name" value="YidC/ALB3/OXA1/COX18"/>
</dbReference>
<keyword evidence="7" id="KW-0496">Mitochondrion</keyword>
<keyword evidence="8" id="KW-0472">Membrane</keyword>
<keyword evidence="3 9" id="KW-0812">Transmembrane</keyword>
<feature type="region of interest" description="Disordered" evidence="11">
    <location>
        <begin position="421"/>
        <end position="498"/>
    </location>
</feature>
<proteinExistence type="inferred from homology"/>
<dbReference type="PANTHER" id="PTHR12428:SF66">
    <property type="entry name" value="MITOCHONDRIAL INNER MEMBRANE PROTEIN OXA1L"/>
    <property type="match status" value="1"/>
</dbReference>
<comment type="caution">
    <text evidence="13">The sequence shown here is derived from an EMBL/GenBank/DDBJ whole genome shotgun (WGS) entry which is preliminary data.</text>
</comment>
<evidence type="ECO:0000256" key="8">
    <source>
        <dbReference type="ARBA" id="ARBA00023136"/>
    </source>
</evidence>
<keyword evidence="4" id="KW-0999">Mitochondrion inner membrane</keyword>
<evidence type="ECO:0000256" key="3">
    <source>
        <dbReference type="ARBA" id="ARBA00022692"/>
    </source>
</evidence>
<dbReference type="GO" id="GO:0032977">
    <property type="term" value="F:membrane insertase activity"/>
    <property type="evidence" value="ECO:0007669"/>
    <property type="project" value="InterPro"/>
</dbReference>
<keyword evidence="5" id="KW-0809">Transit peptide</keyword>
<evidence type="ECO:0000256" key="1">
    <source>
        <dbReference type="ARBA" id="ARBA00004448"/>
    </source>
</evidence>
<accession>A0AAD6MRJ8</accession>
<evidence type="ECO:0000256" key="9">
    <source>
        <dbReference type="RuleBase" id="RU003945"/>
    </source>
</evidence>
<evidence type="ECO:0000256" key="11">
    <source>
        <dbReference type="SAM" id="MobiDB-lite"/>
    </source>
</evidence>
<evidence type="ECO:0000313" key="13">
    <source>
        <dbReference type="EMBL" id="KAJ5708983.1"/>
    </source>
</evidence>
<gene>
    <name evidence="13" type="ORF">N7493_010317</name>
</gene>